<evidence type="ECO:0000256" key="12">
    <source>
        <dbReference type="ARBA" id="ARBA00022989"/>
    </source>
</evidence>
<comment type="catalytic activity">
    <reaction evidence="17 19">
        <text>alpha-ribazole + adenosylcob(III)inamide-GDP = adenosylcob(III)alamin + GMP + H(+)</text>
        <dbReference type="Rhea" id="RHEA:16049"/>
        <dbReference type="ChEBI" id="CHEBI:10329"/>
        <dbReference type="ChEBI" id="CHEBI:15378"/>
        <dbReference type="ChEBI" id="CHEBI:18408"/>
        <dbReference type="ChEBI" id="CHEBI:58115"/>
        <dbReference type="ChEBI" id="CHEBI:60487"/>
        <dbReference type="EC" id="2.7.8.26"/>
    </reaction>
</comment>
<reference evidence="20 21" key="1">
    <citation type="submission" date="2019-03" db="EMBL/GenBank/DDBJ databases">
        <title>Rhodobacteraceae bacterium SM1902, a new member of the family Rhodobacteraceae isolated from Yantai.</title>
        <authorList>
            <person name="Sun Y."/>
        </authorList>
    </citation>
    <scope>NUCLEOTIDE SEQUENCE [LARGE SCALE GENOMIC DNA]</scope>
    <source>
        <strain evidence="20 21">SM1902</strain>
    </source>
</reference>
<comment type="caution">
    <text evidence="20">The sequence shown here is derived from an EMBL/GenBank/DDBJ whole genome shotgun (WGS) entry which is preliminary data.</text>
</comment>
<evidence type="ECO:0000256" key="7">
    <source>
        <dbReference type="ARBA" id="ARBA00022475"/>
    </source>
</evidence>
<dbReference type="GO" id="GO:0051073">
    <property type="term" value="F:adenosylcobinamide-GDP ribazoletransferase activity"/>
    <property type="evidence" value="ECO:0007669"/>
    <property type="project" value="UniProtKB-UniRule"/>
</dbReference>
<evidence type="ECO:0000256" key="5">
    <source>
        <dbReference type="ARBA" id="ARBA00013200"/>
    </source>
</evidence>
<comment type="catalytic activity">
    <reaction evidence="18 19">
        <text>alpha-ribazole 5'-phosphate + adenosylcob(III)inamide-GDP = adenosylcob(III)alamin 5'-phosphate + GMP + H(+)</text>
        <dbReference type="Rhea" id="RHEA:23560"/>
        <dbReference type="ChEBI" id="CHEBI:15378"/>
        <dbReference type="ChEBI" id="CHEBI:57918"/>
        <dbReference type="ChEBI" id="CHEBI:58115"/>
        <dbReference type="ChEBI" id="CHEBI:60487"/>
        <dbReference type="ChEBI" id="CHEBI:60493"/>
        <dbReference type="EC" id="2.7.8.26"/>
    </reaction>
</comment>
<feature type="transmembrane region" description="Helical" evidence="19">
    <location>
        <begin position="115"/>
        <end position="136"/>
    </location>
</feature>
<dbReference type="EC" id="2.7.8.26" evidence="5 19"/>
<evidence type="ECO:0000256" key="15">
    <source>
        <dbReference type="ARBA" id="ARBA00032605"/>
    </source>
</evidence>
<dbReference type="HAMAP" id="MF_00719">
    <property type="entry name" value="CobS"/>
    <property type="match status" value="1"/>
</dbReference>
<evidence type="ECO:0000256" key="19">
    <source>
        <dbReference type="HAMAP-Rule" id="MF_00719"/>
    </source>
</evidence>
<evidence type="ECO:0000256" key="13">
    <source>
        <dbReference type="ARBA" id="ARBA00023136"/>
    </source>
</evidence>
<dbReference type="Proteomes" id="UP000294562">
    <property type="component" value="Unassembled WGS sequence"/>
</dbReference>
<feature type="transmembrane region" description="Helical" evidence="19">
    <location>
        <begin position="182"/>
        <end position="201"/>
    </location>
</feature>
<dbReference type="AlphaFoldDB" id="A0A4R6B3C3"/>
<evidence type="ECO:0000256" key="18">
    <source>
        <dbReference type="ARBA" id="ARBA00049504"/>
    </source>
</evidence>
<keyword evidence="10 19" id="KW-0812">Transmembrane</keyword>
<keyword evidence="8 19" id="KW-0169">Cobalamin biosynthesis</keyword>
<keyword evidence="12 19" id="KW-1133">Transmembrane helix</keyword>
<gene>
    <name evidence="19 20" type="primary">cobS</name>
    <name evidence="20" type="ORF">E2L05_04155</name>
</gene>
<keyword evidence="13 19" id="KW-0472">Membrane</keyword>
<comment type="pathway">
    <text evidence="3 19">Cofactor biosynthesis; adenosylcobalamin biosynthesis; adenosylcobalamin from cob(II)yrinate a,c-diamide: step 7/7.</text>
</comment>
<evidence type="ECO:0000256" key="10">
    <source>
        <dbReference type="ARBA" id="ARBA00022692"/>
    </source>
</evidence>
<evidence type="ECO:0000256" key="4">
    <source>
        <dbReference type="ARBA" id="ARBA00010561"/>
    </source>
</evidence>
<keyword evidence="9 19" id="KW-0808">Transferase</keyword>
<accession>A0A4R6B3C3</accession>
<evidence type="ECO:0000256" key="16">
    <source>
        <dbReference type="ARBA" id="ARBA00032853"/>
    </source>
</evidence>
<organism evidence="20 21">
    <name type="scientific">Meridianimarinicoccus aquatilis</name>
    <dbReference type="NCBI Taxonomy" id="2552766"/>
    <lineage>
        <taxon>Bacteria</taxon>
        <taxon>Pseudomonadati</taxon>
        <taxon>Pseudomonadota</taxon>
        <taxon>Alphaproteobacteria</taxon>
        <taxon>Rhodobacterales</taxon>
        <taxon>Paracoccaceae</taxon>
        <taxon>Meridianimarinicoccus</taxon>
    </lineage>
</organism>
<evidence type="ECO:0000256" key="14">
    <source>
        <dbReference type="ARBA" id="ARBA00025228"/>
    </source>
</evidence>
<dbReference type="Pfam" id="PF02654">
    <property type="entry name" value="CobS"/>
    <property type="match status" value="1"/>
</dbReference>
<keyword evidence="11 19" id="KW-0460">Magnesium</keyword>
<feature type="transmembrane region" description="Helical" evidence="19">
    <location>
        <begin position="233"/>
        <end position="253"/>
    </location>
</feature>
<dbReference type="InterPro" id="IPR003805">
    <property type="entry name" value="CobS"/>
</dbReference>
<evidence type="ECO:0000256" key="8">
    <source>
        <dbReference type="ARBA" id="ARBA00022573"/>
    </source>
</evidence>
<dbReference type="PANTHER" id="PTHR34148:SF1">
    <property type="entry name" value="ADENOSYLCOBINAMIDE-GDP RIBAZOLETRANSFERASE"/>
    <property type="match status" value="1"/>
</dbReference>
<feature type="transmembrane region" description="Helical" evidence="19">
    <location>
        <begin position="207"/>
        <end position="226"/>
    </location>
</feature>
<dbReference type="EMBL" id="SMZO01000006">
    <property type="protein sequence ID" value="TDL90714.1"/>
    <property type="molecule type" value="Genomic_DNA"/>
</dbReference>
<feature type="transmembrane region" description="Helical" evidence="19">
    <location>
        <begin position="142"/>
        <end position="162"/>
    </location>
</feature>
<comment type="subcellular location">
    <subcellularLocation>
        <location evidence="2 19">Cell membrane</location>
        <topology evidence="2 19">Multi-pass membrane protein</topology>
    </subcellularLocation>
</comment>
<evidence type="ECO:0000256" key="2">
    <source>
        <dbReference type="ARBA" id="ARBA00004651"/>
    </source>
</evidence>
<evidence type="ECO:0000256" key="1">
    <source>
        <dbReference type="ARBA" id="ARBA00001946"/>
    </source>
</evidence>
<evidence type="ECO:0000256" key="17">
    <source>
        <dbReference type="ARBA" id="ARBA00048623"/>
    </source>
</evidence>
<feature type="transmembrane region" description="Helical" evidence="19">
    <location>
        <begin position="35"/>
        <end position="53"/>
    </location>
</feature>
<feature type="transmembrane region" description="Helical" evidence="19">
    <location>
        <begin position="59"/>
        <end position="81"/>
    </location>
</feature>
<sequence>MKRDQLFSRVDIPAAFGLLTRLPIPNDSRLAMKRGAAVVWAFPLVGALIGAIAGTTHTIATLVGLPHALAADLAICVLVMLTGALHEDGLADTADGFFGGWTKEVRLEIMKDSRIGAFGVLALIMIMGLRFGGAVSLPSLEFGWALVSAAMISRAAMAALWAALPAVRRGGLTAVTGRPTRAAVVIGAVIALGLSLCILPAKAVLVATFFGVLAVSIVGIVAFNKIGGQTGDILGAAQVCAELAILLSFVSILT</sequence>
<evidence type="ECO:0000256" key="11">
    <source>
        <dbReference type="ARBA" id="ARBA00022842"/>
    </source>
</evidence>
<evidence type="ECO:0000313" key="21">
    <source>
        <dbReference type="Proteomes" id="UP000294562"/>
    </source>
</evidence>
<evidence type="ECO:0000256" key="9">
    <source>
        <dbReference type="ARBA" id="ARBA00022679"/>
    </source>
</evidence>
<dbReference type="RefSeq" id="WP_133341628.1">
    <property type="nucleotide sequence ID" value="NZ_SMZO01000006.1"/>
</dbReference>
<name>A0A4R6B3C3_9RHOB</name>
<keyword evidence="21" id="KW-1185">Reference proteome</keyword>
<protein>
    <recommendedName>
        <fullName evidence="6 19">Adenosylcobinamide-GDP ribazoletransferase</fullName>
        <ecNumber evidence="5 19">2.7.8.26</ecNumber>
    </recommendedName>
    <alternativeName>
        <fullName evidence="16 19">Cobalamin synthase</fullName>
    </alternativeName>
    <alternativeName>
        <fullName evidence="15 19">Cobalamin-5'-phosphate synthase</fullName>
    </alternativeName>
</protein>
<dbReference type="GO" id="GO:0008818">
    <property type="term" value="F:cobalamin 5'-phosphate synthase activity"/>
    <property type="evidence" value="ECO:0007669"/>
    <property type="project" value="UniProtKB-UniRule"/>
</dbReference>
<evidence type="ECO:0000256" key="3">
    <source>
        <dbReference type="ARBA" id="ARBA00004663"/>
    </source>
</evidence>
<dbReference type="UniPathway" id="UPA00148">
    <property type="reaction ID" value="UER00238"/>
</dbReference>
<keyword evidence="7 19" id="KW-1003">Cell membrane</keyword>
<dbReference type="PANTHER" id="PTHR34148">
    <property type="entry name" value="ADENOSYLCOBINAMIDE-GDP RIBAZOLETRANSFERASE"/>
    <property type="match status" value="1"/>
</dbReference>
<dbReference type="GO" id="GO:0009236">
    <property type="term" value="P:cobalamin biosynthetic process"/>
    <property type="evidence" value="ECO:0007669"/>
    <property type="project" value="UniProtKB-UniRule"/>
</dbReference>
<comment type="similarity">
    <text evidence="4 19">Belongs to the CobS family.</text>
</comment>
<dbReference type="NCBIfam" id="TIGR00317">
    <property type="entry name" value="cobS"/>
    <property type="match status" value="1"/>
</dbReference>
<dbReference type="OrthoDB" id="9794626at2"/>
<evidence type="ECO:0000256" key="6">
    <source>
        <dbReference type="ARBA" id="ARBA00015850"/>
    </source>
</evidence>
<comment type="function">
    <text evidence="14 19">Joins adenosylcobinamide-GDP and alpha-ribazole to generate adenosylcobalamin (Ado-cobalamin). Also synthesizes adenosylcobalamin 5'-phosphate from adenosylcobinamide-GDP and alpha-ribazole 5'-phosphate.</text>
</comment>
<dbReference type="GO" id="GO:0005886">
    <property type="term" value="C:plasma membrane"/>
    <property type="evidence" value="ECO:0007669"/>
    <property type="project" value="UniProtKB-SubCell"/>
</dbReference>
<proteinExistence type="inferred from homology"/>
<evidence type="ECO:0000313" key="20">
    <source>
        <dbReference type="EMBL" id="TDL90714.1"/>
    </source>
</evidence>
<comment type="cofactor">
    <cofactor evidence="1 19">
        <name>Mg(2+)</name>
        <dbReference type="ChEBI" id="CHEBI:18420"/>
    </cofactor>
</comment>